<proteinExistence type="predicted"/>
<sequence length="39" mass="4471">MSNHLGAINTFVISHTQIDFYWFIVAMLIGLSTLIFSRL</sequence>
<accession>A0A0E9S1D0</accession>
<dbReference type="EMBL" id="GBXM01073565">
    <property type="protein sequence ID" value="JAH35012.1"/>
    <property type="molecule type" value="Transcribed_RNA"/>
</dbReference>
<keyword evidence="1" id="KW-0812">Transmembrane</keyword>
<dbReference type="AlphaFoldDB" id="A0A0E9S1D0"/>
<protein>
    <submittedName>
        <fullName evidence="2">Uncharacterized protein</fullName>
    </submittedName>
</protein>
<reference evidence="2" key="1">
    <citation type="submission" date="2014-11" db="EMBL/GenBank/DDBJ databases">
        <authorList>
            <person name="Amaro Gonzalez C."/>
        </authorList>
    </citation>
    <scope>NUCLEOTIDE SEQUENCE</scope>
</reference>
<reference evidence="2" key="2">
    <citation type="journal article" date="2015" name="Fish Shellfish Immunol.">
        <title>Early steps in the European eel (Anguilla anguilla)-Vibrio vulnificus interaction in the gills: Role of the RtxA13 toxin.</title>
        <authorList>
            <person name="Callol A."/>
            <person name="Pajuelo D."/>
            <person name="Ebbesson L."/>
            <person name="Teles M."/>
            <person name="MacKenzie S."/>
            <person name="Amaro C."/>
        </authorList>
    </citation>
    <scope>NUCLEOTIDE SEQUENCE</scope>
</reference>
<keyword evidence="1" id="KW-1133">Transmembrane helix</keyword>
<feature type="transmembrane region" description="Helical" evidence="1">
    <location>
        <begin position="20"/>
        <end position="37"/>
    </location>
</feature>
<keyword evidence="1" id="KW-0472">Membrane</keyword>
<organism evidence="2">
    <name type="scientific">Anguilla anguilla</name>
    <name type="common">European freshwater eel</name>
    <name type="synonym">Muraena anguilla</name>
    <dbReference type="NCBI Taxonomy" id="7936"/>
    <lineage>
        <taxon>Eukaryota</taxon>
        <taxon>Metazoa</taxon>
        <taxon>Chordata</taxon>
        <taxon>Craniata</taxon>
        <taxon>Vertebrata</taxon>
        <taxon>Euteleostomi</taxon>
        <taxon>Actinopterygii</taxon>
        <taxon>Neopterygii</taxon>
        <taxon>Teleostei</taxon>
        <taxon>Anguilliformes</taxon>
        <taxon>Anguillidae</taxon>
        <taxon>Anguilla</taxon>
    </lineage>
</organism>
<evidence type="ECO:0000313" key="2">
    <source>
        <dbReference type="EMBL" id="JAH35012.1"/>
    </source>
</evidence>
<evidence type="ECO:0000256" key="1">
    <source>
        <dbReference type="SAM" id="Phobius"/>
    </source>
</evidence>
<name>A0A0E9S1D0_ANGAN</name>